<reference evidence="9" key="1">
    <citation type="submission" date="2021-01" db="UniProtKB">
        <authorList>
            <consortium name="EnsemblPlants"/>
        </authorList>
    </citation>
    <scope>IDENTIFICATION</scope>
</reference>
<dbReference type="Pfam" id="PF05383">
    <property type="entry name" value="La"/>
    <property type="match status" value="1"/>
</dbReference>
<dbReference type="InterPro" id="IPR045180">
    <property type="entry name" value="La_dom_prot"/>
</dbReference>
<evidence type="ECO:0000313" key="10">
    <source>
        <dbReference type="Proteomes" id="UP000594263"/>
    </source>
</evidence>
<dbReference type="PROSITE" id="PS50961">
    <property type="entry name" value="HTH_LA"/>
    <property type="match status" value="1"/>
</dbReference>
<dbReference type="SUPFAM" id="SSF46785">
    <property type="entry name" value="Winged helix' DNA-binding domain"/>
    <property type="match status" value="1"/>
</dbReference>
<keyword evidence="10" id="KW-1185">Reference proteome</keyword>
<dbReference type="PANTHER" id="PTHR22792">
    <property type="entry name" value="LUPUS LA PROTEIN-RELATED"/>
    <property type="match status" value="1"/>
</dbReference>
<dbReference type="EnsemblPlants" id="Kaladp0024s0094.1.v1.1">
    <property type="protein sequence ID" value="Kaladp0024s0094.1.v1.1"/>
    <property type="gene ID" value="Kaladp0024s0094.v1.1"/>
</dbReference>
<dbReference type="InterPro" id="IPR002344">
    <property type="entry name" value="Lupus_La"/>
</dbReference>
<keyword evidence="3 6" id="KW-0694">RNA-binding</keyword>
<keyword evidence="7" id="KW-0472">Membrane</keyword>
<feature type="domain" description="HTH La-type RNA-binding" evidence="8">
    <location>
        <begin position="3"/>
        <end position="108"/>
    </location>
</feature>
<dbReference type="CDD" id="cd08030">
    <property type="entry name" value="LA_like_plant"/>
    <property type="match status" value="1"/>
</dbReference>
<evidence type="ECO:0000259" key="8">
    <source>
        <dbReference type="PROSITE" id="PS50961"/>
    </source>
</evidence>
<dbReference type="SUPFAM" id="SSF54928">
    <property type="entry name" value="RNA-binding domain, RBD"/>
    <property type="match status" value="1"/>
</dbReference>
<dbReference type="InterPro" id="IPR035979">
    <property type="entry name" value="RBD_domain_sf"/>
</dbReference>
<sequence>MATSLDEETTKKVIRQVEFYFSDSNLPRDNFLKNTLAESEDGMVSLALICSFSRMRGHLGLGDVKADEVSEETVKLVSETLKSSTFLKLSEDGKKVGRTTELLKPEEVIEQVDSRTIAATPLPYDVKVEDLETFFGQFAKVFVAVFYMISGCCSGLFVKCLGTVRMFMNLLYE</sequence>
<evidence type="ECO:0000256" key="1">
    <source>
        <dbReference type="ARBA" id="ARBA00004604"/>
    </source>
</evidence>
<dbReference type="OMA" id="WTFIMDI"/>
<protein>
    <recommendedName>
        <fullName evidence="8">HTH La-type RNA-binding domain-containing protein</fullName>
    </recommendedName>
</protein>
<keyword evidence="7" id="KW-0812">Transmembrane</keyword>
<dbReference type="Gene3D" id="1.10.10.10">
    <property type="entry name" value="Winged helix-like DNA-binding domain superfamily/Winged helix DNA-binding domain"/>
    <property type="match status" value="1"/>
</dbReference>
<dbReference type="GO" id="GO:0005730">
    <property type="term" value="C:nucleolus"/>
    <property type="evidence" value="ECO:0007669"/>
    <property type="project" value="UniProtKB-SubCell"/>
</dbReference>
<comment type="function">
    <text evidence="5">Binds to the 3' poly(U) terminus of nascent RNA polymerase III transcripts, protecting them from exonuclease digestion and facilitating their folding and maturation.</text>
</comment>
<dbReference type="PRINTS" id="PR00302">
    <property type="entry name" value="LUPUSLA"/>
</dbReference>
<evidence type="ECO:0000256" key="2">
    <source>
        <dbReference type="ARBA" id="ARBA00004642"/>
    </source>
</evidence>
<dbReference type="GO" id="GO:0006396">
    <property type="term" value="P:RNA processing"/>
    <property type="evidence" value="ECO:0007669"/>
    <property type="project" value="InterPro"/>
</dbReference>
<accession>A0A7N0T5L9</accession>
<evidence type="ECO:0000256" key="6">
    <source>
        <dbReference type="PROSITE-ProRule" id="PRU00332"/>
    </source>
</evidence>
<name>A0A7N0T5L9_KALFE</name>
<feature type="transmembrane region" description="Helical" evidence="7">
    <location>
        <begin position="138"/>
        <end position="158"/>
    </location>
</feature>
<dbReference type="InterPro" id="IPR036390">
    <property type="entry name" value="WH_DNA-bd_sf"/>
</dbReference>
<evidence type="ECO:0000256" key="7">
    <source>
        <dbReference type="SAM" id="Phobius"/>
    </source>
</evidence>
<evidence type="ECO:0000313" key="9">
    <source>
        <dbReference type="EnsemblPlants" id="Kaladp0024s0094.1.v1.1"/>
    </source>
</evidence>
<dbReference type="Gramene" id="Kaladp0024s0094.1.v1.1">
    <property type="protein sequence ID" value="Kaladp0024s0094.1.v1.1"/>
    <property type="gene ID" value="Kaladp0024s0094.v1.1"/>
</dbReference>
<dbReference type="SMART" id="SM00715">
    <property type="entry name" value="LA"/>
    <property type="match status" value="1"/>
</dbReference>
<dbReference type="AlphaFoldDB" id="A0A7N0T5L9"/>
<organism evidence="9 10">
    <name type="scientific">Kalanchoe fedtschenkoi</name>
    <name type="common">Lavender scallops</name>
    <name type="synonym">South American air plant</name>
    <dbReference type="NCBI Taxonomy" id="63787"/>
    <lineage>
        <taxon>Eukaryota</taxon>
        <taxon>Viridiplantae</taxon>
        <taxon>Streptophyta</taxon>
        <taxon>Embryophyta</taxon>
        <taxon>Tracheophyta</taxon>
        <taxon>Spermatophyta</taxon>
        <taxon>Magnoliopsida</taxon>
        <taxon>eudicotyledons</taxon>
        <taxon>Gunneridae</taxon>
        <taxon>Pentapetalae</taxon>
        <taxon>Saxifragales</taxon>
        <taxon>Crassulaceae</taxon>
        <taxon>Kalanchoe</taxon>
    </lineage>
</organism>
<evidence type="ECO:0000256" key="5">
    <source>
        <dbReference type="ARBA" id="ARBA00057261"/>
    </source>
</evidence>
<dbReference type="InterPro" id="IPR036388">
    <property type="entry name" value="WH-like_DNA-bd_sf"/>
</dbReference>
<evidence type="ECO:0000256" key="3">
    <source>
        <dbReference type="ARBA" id="ARBA00022884"/>
    </source>
</evidence>
<dbReference type="GO" id="GO:0003729">
    <property type="term" value="F:mRNA binding"/>
    <property type="evidence" value="ECO:0007669"/>
    <property type="project" value="TreeGrafter"/>
</dbReference>
<keyword evidence="4" id="KW-0539">Nucleus</keyword>
<dbReference type="PANTHER" id="PTHR22792:SF140">
    <property type="entry name" value="ACHILLES, ISOFORM A"/>
    <property type="match status" value="1"/>
</dbReference>
<dbReference type="FunFam" id="1.10.10.10:FF:000795">
    <property type="entry name" value="La protein 2"/>
    <property type="match status" value="1"/>
</dbReference>
<dbReference type="GO" id="GO:0005654">
    <property type="term" value="C:nucleoplasm"/>
    <property type="evidence" value="ECO:0007669"/>
    <property type="project" value="UniProtKB-SubCell"/>
</dbReference>
<proteinExistence type="predicted"/>
<comment type="subcellular location">
    <subcellularLocation>
        <location evidence="1">Nucleus</location>
        <location evidence="1">Nucleolus</location>
    </subcellularLocation>
    <subcellularLocation>
        <location evidence="2">Nucleus</location>
        <location evidence="2">Nucleoplasm</location>
    </subcellularLocation>
</comment>
<dbReference type="GO" id="GO:1990904">
    <property type="term" value="C:ribonucleoprotein complex"/>
    <property type="evidence" value="ECO:0007669"/>
    <property type="project" value="InterPro"/>
</dbReference>
<dbReference type="InterPro" id="IPR006630">
    <property type="entry name" value="La_HTH"/>
</dbReference>
<evidence type="ECO:0000256" key="4">
    <source>
        <dbReference type="ARBA" id="ARBA00023242"/>
    </source>
</evidence>
<dbReference type="Proteomes" id="UP000594263">
    <property type="component" value="Unplaced"/>
</dbReference>
<keyword evidence="7" id="KW-1133">Transmembrane helix</keyword>